<dbReference type="Gene3D" id="3.30.590.10">
    <property type="entry name" value="Glutamine synthetase/guanido kinase, catalytic domain"/>
    <property type="match status" value="1"/>
</dbReference>
<proteinExistence type="inferred from homology"/>
<dbReference type="OrthoDB" id="9807095at2"/>
<dbReference type="GO" id="GO:0006542">
    <property type="term" value="P:glutamine biosynthetic process"/>
    <property type="evidence" value="ECO:0007669"/>
    <property type="project" value="InterPro"/>
</dbReference>
<evidence type="ECO:0000256" key="7">
    <source>
        <dbReference type="ARBA" id="ARBA00022553"/>
    </source>
</evidence>
<feature type="binding site" evidence="14">
    <location>
        <position position="343"/>
    </location>
    <ligand>
        <name>L-glutamate</name>
        <dbReference type="ChEBI" id="CHEBI:29985"/>
    </ligand>
</feature>
<dbReference type="InterPro" id="IPR008147">
    <property type="entry name" value="Gln_synt_N"/>
</dbReference>
<evidence type="ECO:0000259" key="23">
    <source>
        <dbReference type="PROSITE" id="PS51987"/>
    </source>
</evidence>
<dbReference type="RefSeq" id="WP_005443809.1">
    <property type="nucleotide sequence ID" value="NZ_CM001466.1"/>
</dbReference>
<dbReference type="NCBIfam" id="TIGR00653">
    <property type="entry name" value="GlnA"/>
    <property type="match status" value="1"/>
</dbReference>
<dbReference type="GO" id="GO:0004356">
    <property type="term" value="F:glutamine synthetase activity"/>
    <property type="evidence" value="ECO:0007669"/>
    <property type="project" value="UniProtKB-EC"/>
</dbReference>
<evidence type="ECO:0000256" key="15">
    <source>
        <dbReference type="PIRSR" id="PIRSR604809-2"/>
    </source>
</evidence>
<evidence type="ECO:0000256" key="10">
    <source>
        <dbReference type="ARBA" id="ARBA00022741"/>
    </source>
</evidence>
<keyword evidence="8 21" id="KW-0436">Ligase</keyword>
<evidence type="ECO:0000256" key="11">
    <source>
        <dbReference type="ARBA" id="ARBA00022840"/>
    </source>
</evidence>
<evidence type="ECO:0000256" key="1">
    <source>
        <dbReference type="ARBA" id="ARBA00004496"/>
    </source>
</evidence>
<keyword evidence="25" id="KW-1185">Reference proteome</keyword>
<dbReference type="SMART" id="SM01230">
    <property type="entry name" value="Gln-synt_C"/>
    <property type="match status" value="1"/>
</dbReference>
<evidence type="ECO:0000256" key="12">
    <source>
        <dbReference type="ARBA" id="ARBA00022842"/>
    </source>
</evidence>
<dbReference type="PROSITE" id="PS00182">
    <property type="entry name" value="GLNA_ADENYLATION"/>
    <property type="match status" value="1"/>
</dbReference>
<dbReference type="InterPro" id="IPR027303">
    <property type="entry name" value="Gln_synth_gly_rich_site"/>
</dbReference>
<keyword evidence="11 15" id="KW-0067">ATP-binding</keyword>
<dbReference type="Gene3D" id="3.10.20.70">
    <property type="entry name" value="Glutamine synthetase, N-terminal domain"/>
    <property type="match status" value="1"/>
</dbReference>
<evidence type="ECO:0000259" key="22">
    <source>
        <dbReference type="PROSITE" id="PS51986"/>
    </source>
</evidence>
<dbReference type="PANTHER" id="PTHR43407:SF1">
    <property type="entry name" value="LENGSIN"/>
    <property type="match status" value="1"/>
</dbReference>
<comment type="subcellular location">
    <subcellularLocation>
        <location evidence="1 20">Cytoplasm</location>
    </subcellularLocation>
</comment>
<evidence type="ECO:0000256" key="18">
    <source>
        <dbReference type="PROSITE-ProRule" id="PRU01330"/>
    </source>
</evidence>
<organism evidence="24 25">
    <name type="scientific">Saccharomonospora azurea NA-128</name>
    <dbReference type="NCBI Taxonomy" id="882081"/>
    <lineage>
        <taxon>Bacteria</taxon>
        <taxon>Bacillati</taxon>
        <taxon>Actinomycetota</taxon>
        <taxon>Actinomycetes</taxon>
        <taxon>Pseudonocardiales</taxon>
        <taxon>Pseudonocardiaceae</taxon>
        <taxon>Saccharomonospora</taxon>
    </lineage>
</organism>
<dbReference type="InterPro" id="IPR004809">
    <property type="entry name" value="Gln_synth_I"/>
</dbReference>
<feature type="modified residue" description="O-AMP-tyrosine" evidence="17">
    <location>
        <position position="402"/>
    </location>
</feature>
<keyword evidence="6 20" id="KW-0963">Cytoplasm</keyword>
<dbReference type="InterPro" id="IPR001637">
    <property type="entry name" value="Gln_synth_I_adenylation_site"/>
</dbReference>
<evidence type="ECO:0000256" key="16">
    <source>
        <dbReference type="PIRSR" id="PIRSR604809-3"/>
    </source>
</evidence>
<feature type="binding site" evidence="14">
    <location>
        <position position="325"/>
    </location>
    <ligand>
        <name>L-glutamate</name>
        <dbReference type="ChEBI" id="CHEBI:29985"/>
    </ligand>
</feature>
<evidence type="ECO:0000313" key="25">
    <source>
        <dbReference type="Proteomes" id="UP000004705"/>
    </source>
</evidence>
<dbReference type="InterPro" id="IPR036651">
    <property type="entry name" value="Gln_synt_N_sf"/>
</dbReference>
<evidence type="ECO:0000256" key="8">
    <source>
        <dbReference type="ARBA" id="ARBA00022598"/>
    </source>
</evidence>
<evidence type="ECO:0000256" key="9">
    <source>
        <dbReference type="ARBA" id="ARBA00022723"/>
    </source>
</evidence>
<dbReference type="AlphaFoldDB" id="H8G8B0"/>
<dbReference type="Pfam" id="PF00120">
    <property type="entry name" value="Gln-synt_C"/>
    <property type="match status" value="1"/>
</dbReference>
<accession>H8G8B0</accession>
<feature type="binding site" evidence="14">
    <location>
        <position position="364"/>
    </location>
    <ligand>
        <name>L-glutamate</name>
        <dbReference type="ChEBI" id="CHEBI:29985"/>
    </ligand>
</feature>
<feature type="binding site" evidence="16">
    <location>
        <position position="132"/>
    </location>
    <ligand>
        <name>Mg(2+)</name>
        <dbReference type="ChEBI" id="CHEBI:18420"/>
        <label>1</label>
    </ligand>
</feature>
<comment type="cofactor">
    <cofactor evidence="16">
        <name>Mg(2+)</name>
        <dbReference type="ChEBI" id="CHEBI:18420"/>
    </cofactor>
    <text evidence="16">Binds 2 Mg(2+) ions per subunit.</text>
</comment>
<dbReference type="SUPFAM" id="SSF55931">
    <property type="entry name" value="Glutamine synthetase/guanido kinase"/>
    <property type="match status" value="1"/>
</dbReference>
<keyword evidence="10 15" id="KW-0547">Nucleotide-binding</keyword>
<evidence type="ECO:0000313" key="24">
    <source>
        <dbReference type="EMBL" id="EHY90432.1"/>
    </source>
</evidence>
<evidence type="ECO:0000256" key="2">
    <source>
        <dbReference type="ARBA" id="ARBA00009897"/>
    </source>
</evidence>
<keyword evidence="12 16" id="KW-0460">Magnesium</keyword>
<dbReference type="GO" id="GO:0046872">
    <property type="term" value="F:metal ion binding"/>
    <property type="evidence" value="ECO:0007669"/>
    <property type="project" value="UniProtKB-KW"/>
</dbReference>
<sequence length="474" mass="53360">MSTTPDEVLRLIADEDVQFIDVRFCDLPGVMQHFTVPASSFDADAFEEGLAFDGSSVRGFQSIHESDMLLLPDPATARIDPFRKHKTLSLNFFVHDPFTREAYSRDPRNIARKAEQYIRESGVADTAFFGPEAEFYIFDSVRYSSSENATFHEVDSVEGWWNTGRDEEGGNLGYKTKFKGGYFPVPPVDHYADLRDDISQRLIESGFELERAHHEVGTAGQTEINYKFNTLLHAADDLQLFKYIVKNTAFAAGKTVTFMPKPLYNDNGSGMHCHQSLWKDGEPLFYDESGYAGLSDMARHYIGGILAHAPSLLAFTNPTVNSYHRLVPGYEAPVSLVYSQRNRSACVRIPITGSSAKAKRIEFRCPDSSGNPYLAFAAMVMAGLDGIKNKIEPPEPIDKDLYELPPEEARDVKLVPSDLSTVLDTLEADHDFLLEGGVFTPDVIDTWISFKRQEEIEPLRLRPHPYEFALYYDV</sequence>
<dbReference type="InterPro" id="IPR008146">
    <property type="entry name" value="Gln_synth_cat_dom"/>
</dbReference>
<dbReference type="InterPro" id="IPR027302">
    <property type="entry name" value="Gln_synth_N_conserv_site"/>
</dbReference>
<dbReference type="PANTHER" id="PTHR43407">
    <property type="entry name" value="GLUTAMINE SYNTHETASE"/>
    <property type="match status" value="1"/>
</dbReference>
<dbReference type="PROSITE" id="PS00180">
    <property type="entry name" value="GLNA_1"/>
    <property type="match status" value="1"/>
</dbReference>
<reference evidence="24 25" key="1">
    <citation type="journal article" date="2012" name="Stand. Genomic Sci.">
        <title>Genome sequence of the soil bacterium Saccharomonospora azurea type strain (NA-128(T)).</title>
        <authorList>
            <person name="Klenk H.P."/>
            <person name="Held B."/>
            <person name="Lucas S."/>
            <person name="Lapidus A."/>
            <person name="Copeland A."/>
            <person name="Hammon N."/>
            <person name="Pitluck S."/>
            <person name="Goodwin L.A."/>
            <person name="Han C."/>
            <person name="Tapia R."/>
            <person name="Brambilla E.M."/>
            <person name="Potter G."/>
            <person name="Land M."/>
            <person name="Ivanova N."/>
            <person name="Rohde M."/>
            <person name="Goker M."/>
            <person name="Detter J.C."/>
            <person name="Kyrpides N.C."/>
            <person name="Woyke T."/>
        </authorList>
    </citation>
    <scope>NUCLEOTIDE SEQUENCE [LARGE SCALE GENOMIC DNA]</scope>
    <source>
        <strain evidence="24 25">NA-128</strain>
    </source>
</reference>
<feature type="binding site" evidence="16">
    <location>
        <position position="223"/>
    </location>
    <ligand>
        <name>Mg(2+)</name>
        <dbReference type="ChEBI" id="CHEBI:18420"/>
        <label>1</label>
    </ligand>
</feature>
<dbReference type="EC" id="6.3.1.2" evidence="4 21"/>
<dbReference type="GO" id="GO:0005524">
    <property type="term" value="F:ATP binding"/>
    <property type="evidence" value="ECO:0007669"/>
    <property type="project" value="UniProtKB-KW"/>
</dbReference>
<keyword evidence="7 17" id="KW-0597">Phosphoprotein</keyword>
<protein>
    <recommendedName>
        <fullName evidence="5 21">Glutamine synthetase</fullName>
        <ecNumber evidence="4 21">6.3.1.2</ecNumber>
    </recommendedName>
</protein>
<feature type="binding site" evidence="16">
    <location>
        <position position="215"/>
    </location>
    <ligand>
        <name>Mg(2+)</name>
        <dbReference type="ChEBI" id="CHEBI:18420"/>
        <label>1</label>
    </ligand>
</feature>
<dbReference type="Pfam" id="PF03951">
    <property type="entry name" value="Gln-synt_N"/>
    <property type="match status" value="1"/>
</dbReference>
<feature type="binding site" evidence="16">
    <location>
        <position position="362"/>
    </location>
    <ligand>
        <name>Mg(2+)</name>
        <dbReference type="ChEBI" id="CHEBI:18420"/>
        <label>1</label>
    </ligand>
</feature>
<dbReference type="GO" id="GO:0005737">
    <property type="term" value="C:cytoplasm"/>
    <property type="evidence" value="ECO:0007669"/>
    <property type="project" value="UniProtKB-SubCell"/>
</dbReference>
<evidence type="ECO:0000256" key="19">
    <source>
        <dbReference type="RuleBase" id="RU000384"/>
    </source>
</evidence>
<feature type="binding site" evidence="16">
    <location>
        <position position="134"/>
    </location>
    <ligand>
        <name>Mg(2+)</name>
        <dbReference type="ChEBI" id="CHEBI:18420"/>
        <label>1</label>
    </ligand>
</feature>
<dbReference type="Proteomes" id="UP000004705">
    <property type="component" value="Chromosome"/>
</dbReference>
<evidence type="ECO:0000256" key="14">
    <source>
        <dbReference type="PIRSR" id="PIRSR604809-1"/>
    </source>
</evidence>
<keyword evidence="9 16" id="KW-0479">Metal-binding</keyword>
<evidence type="ECO:0000256" key="13">
    <source>
        <dbReference type="ARBA" id="ARBA00049436"/>
    </source>
</evidence>
<dbReference type="PROSITE" id="PS00181">
    <property type="entry name" value="GLNA_ATP"/>
    <property type="match status" value="1"/>
</dbReference>
<comment type="catalytic activity">
    <reaction evidence="13 21">
        <text>L-glutamate + NH4(+) + ATP = L-glutamine + ADP + phosphate + H(+)</text>
        <dbReference type="Rhea" id="RHEA:16169"/>
        <dbReference type="ChEBI" id="CHEBI:15378"/>
        <dbReference type="ChEBI" id="CHEBI:28938"/>
        <dbReference type="ChEBI" id="CHEBI:29985"/>
        <dbReference type="ChEBI" id="CHEBI:30616"/>
        <dbReference type="ChEBI" id="CHEBI:43474"/>
        <dbReference type="ChEBI" id="CHEBI:58359"/>
        <dbReference type="ChEBI" id="CHEBI:456216"/>
        <dbReference type="EC" id="6.3.1.2"/>
    </reaction>
</comment>
<feature type="binding site" evidence="15">
    <location>
        <position position="210"/>
    </location>
    <ligand>
        <name>ATP</name>
        <dbReference type="ChEBI" id="CHEBI:30616"/>
    </ligand>
</feature>
<feature type="binding site" evidence="14">
    <location>
        <position position="331"/>
    </location>
    <ligand>
        <name>L-glutamate</name>
        <dbReference type="ChEBI" id="CHEBI:29985"/>
    </ligand>
</feature>
<evidence type="ECO:0000256" key="3">
    <source>
        <dbReference type="ARBA" id="ARBA00011354"/>
    </source>
</evidence>
<name>H8G8B0_9PSEU</name>
<comment type="similarity">
    <text evidence="2 18 19">Belongs to the glutamine synthetase family.</text>
</comment>
<feature type="binding site" evidence="15">
    <location>
        <position position="357"/>
    </location>
    <ligand>
        <name>ATP</name>
        <dbReference type="ChEBI" id="CHEBI:30616"/>
    </ligand>
</feature>
<feature type="binding site" evidence="15">
    <location>
        <begin position="226"/>
        <end position="228"/>
    </location>
    <ligand>
        <name>ATP</name>
        <dbReference type="ChEBI" id="CHEBI:30616"/>
    </ligand>
</feature>
<feature type="domain" description="GS beta-grasp" evidence="22">
    <location>
        <begin position="15"/>
        <end position="99"/>
    </location>
</feature>
<dbReference type="PROSITE" id="PS51986">
    <property type="entry name" value="GS_BETA_GRASP"/>
    <property type="match status" value="1"/>
</dbReference>
<feature type="binding site" evidence="15">
    <location>
        <position position="343"/>
    </location>
    <ligand>
        <name>ATP</name>
        <dbReference type="ChEBI" id="CHEBI:30616"/>
    </ligand>
</feature>
<dbReference type="InterPro" id="IPR014746">
    <property type="entry name" value="Gln_synth/guanido_kin_cat_dom"/>
</dbReference>
<comment type="subunit">
    <text evidence="3 20">Oligomer of 12 subunits arranged in the form of two hexagons.</text>
</comment>
<evidence type="ECO:0000256" key="17">
    <source>
        <dbReference type="PIRSR" id="PIRSR604809-50"/>
    </source>
</evidence>
<evidence type="ECO:0000256" key="21">
    <source>
        <dbReference type="RuleBase" id="RU004356"/>
    </source>
</evidence>
<dbReference type="FunFam" id="3.30.590.10:FF:000001">
    <property type="entry name" value="Glutamine synthetase"/>
    <property type="match status" value="1"/>
</dbReference>
<evidence type="ECO:0000256" key="4">
    <source>
        <dbReference type="ARBA" id="ARBA00012937"/>
    </source>
</evidence>
<dbReference type="PROSITE" id="PS51987">
    <property type="entry name" value="GS_CATALYTIC"/>
    <property type="match status" value="1"/>
</dbReference>
<evidence type="ECO:0000256" key="5">
    <source>
        <dbReference type="ARBA" id="ARBA00021364"/>
    </source>
</evidence>
<dbReference type="GO" id="GO:0016020">
    <property type="term" value="C:membrane"/>
    <property type="evidence" value="ECO:0007669"/>
    <property type="project" value="TreeGrafter"/>
</dbReference>
<dbReference type="FunFam" id="3.10.20.70:FF:000006">
    <property type="entry name" value="Glutamine synthetase"/>
    <property type="match status" value="1"/>
</dbReference>
<gene>
    <name evidence="24" type="ORF">SacazDRAFT_03564</name>
</gene>
<evidence type="ECO:0000256" key="6">
    <source>
        <dbReference type="ARBA" id="ARBA00022490"/>
    </source>
</evidence>
<feature type="binding site" evidence="14">
    <location>
        <begin position="267"/>
        <end position="268"/>
    </location>
    <ligand>
        <name>L-glutamate</name>
        <dbReference type="ChEBI" id="CHEBI:29985"/>
    </ligand>
</feature>
<dbReference type="EMBL" id="CM001466">
    <property type="protein sequence ID" value="EHY90432.1"/>
    <property type="molecule type" value="Genomic_DNA"/>
</dbReference>
<feature type="domain" description="GS catalytic" evidence="23">
    <location>
        <begin position="107"/>
        <end position="474"/>
    </location>
</feature>
<evidence type="ECO:0000256" key="20">
    <source>
        <dbReference type="RuleBase" id="RU000387"/>
    </source>
</evidence>
<dbReference type="HOGENOM" id="CLU_017290_1_2_11"/>
<dbReference type="GO" id="GO:0019740">
    <property type="term" value="P:nitrogen utilization"/>
    <property type="evidence" value="ECO:0007669"/>
    <property type="project" value="TreeGrafter"/>
</dbReference>
<feature type="binding site" evidence="15">
    <location>
        <begin position="274"/>
        <end position="276"/>
    </location>
    <ligand>
        <name>ATP</name>
        <dbReference type="ChEBI" id="CHEBI:30616"/>
    </ligand>
</feature>
<dbReference type="SUPFAM" id="SSF54368">
    <property type="entry name" value="Glutamine synthetase, N-terminal domain"/>
    <property type="match status" value="1"/>
</dbReference>
<feature type="binding site" evidence="16">
    <location>
        <position position="272"/>
    </location>
    <ligand>
        <name>Mg(2+)</name>
        <dbReference type="ChEBI" id="CHEBI:18420"/>
        <label>1</label>
    </ligand>
</feature>